<feature type="signal peptide" evidence="2">
    <location>
        <begin position="1"/>
        <end position="20"/>
    </location>
</feature>
<evidence type="ECO:0000256" key="1">
    <source>
        <dbReference type="SAM" id="MobiDB-lite"/>
    </source>
</evidence>
<feature type="compositionally biased region" description="Polar residues" evidence="1">
    <location>
        <begin position="107"/>
        <end position="123"/>
    </location>
</feature>
<feature type="chain" id="PRO_5002937325" evidence="2">
    <location>
        <begin position="21"/>
        <end position="156"/>
    </location>
</feature>
<proteinExistence type="predicted"/>
<organism>
    <name type="scientific">Branchiostoma floridae</name>
    <name type="common">Florida lancelet</name>
    <name type="synonym">Amphioxus</name>
    <dbReference type="NCBI Taxonomy" id="7739"/>
    <lineage>
        <taxon>Eukaryota</taxon>
        <taxon>Metazoa</taxon>
        <taxon>Chordata</taxon>
        <taxon>Cephalochordata</taxon>
        <taxon>Leptocardii</taxon>
        <taxon>Amphioxiformes</taxon>
        <taxon>Branchiostomatidae</taxon>
        <taxon>Branchiostoma</taxon>
    </lineage>
</organism>
<feature type="region of interest" description="Disordered" evidence="1">
    <location>
        <begin position="67"/>
        <end position="138"/>
    </location>
</feature>
<dbReference type="EMBL" id="GG666703">
    <property type="protein sequence ID" value="EEN42991.1"/>
    <property type="molecule type" value="Genomic_DNA"/>
</dbReference>
<sequence length="156" mass="15707">MTTSLLVAALLCLSSVSVRGLTNAEKDALLTGAVGLGNLDIVLDPDNGEYLIVSSHGMPNHTLGPWGDGNPDVPTTILPSPGGGQGQGGGDQADPAPSTTPMRARSNAVTSTLPICPNGTGNPPTGRKWKGRSSGSKAGLSAPALLTVTLTVLRML</sequence>
<dbReference type="AlphaFoldDB" id="C3ZWS2"/>
<keyword evidence="2" id="KW-0732">Signal</keyword>
<evidence type="ECO:0000256" key="2">
    <source>
        <dbReference type="SAM" id="SignalP"/>
    </source>
</evidence>
<reference evidence="3" key="1">
    <citation type="journal article" date="2008" name="Nature">
        <title>The amphioxus genome and the evolution of the chordate karyotype.</title>
        <authorList>
            <consortium name="US DOE Joint Genome Institute (JGI-PGF)"/>
            <person name="Putnam N.H."/>
            <person name="Butts T."/>
            <person name="Ferrier D.E.K."/>
            <person name="Furlong R.F."/>
            <person name="Hellsten U."/>
            <person name="Kawashima T."/>
            <person name="Robinson-Rechavi M."/>
            <person name="Shoguchi E."/>
            <person name="Terry A."/>
            <person name="Yu J.-K."/>
            <person name="Benito-Gutierrez E.L."/>
            <person name="Dubchak I."/>
            <person name="Garcia-Fernandez J."/>
            <person name="Gibson-Brown J.J."/>
            <person name="Grigoriev I.V."/>
            <person name="Horton A.C."/>
            <person name="de Jong P.J."/>
            <person name="Jurka J."/>
            <person name="Kapitonov V.V."/>
            <person name="Kohara Y."/>
            <person name="Kuroki Y."/>
            <person name="Lindquist E."/>
            <person name="Lucas S."/>
            <person name="Osoegawa K."/>
            <person name="Pennacchio L.A."/>
            <person name="Salamov A.A."/>
            <person name="Satou Y."/>
            <person name="Sauka-Spengler T."/>
            <person name="Schmutz J."/>
            <person name="Shin-I T."/>
            <person name="Toyoda A."/>
            <person name="Bronner-Fraser M."/>
            <person name="Fujiyama A."/>
            <person name="Holland L.Z."/>
            <person name="Holland P.W.H."/>
            <person name="Satoh N."/>
            <person name="Rokhsar D.S."/>
        </authorList>
    </citation>
    <scope>NUCLEOTIDE SEQUENCE [LARGE SCALE GENOMIC DNA]</scope>
    <source>
        <strain evidence="3">S238N-H82</strain>
        <tissue evidence="3">Testes</tissue>
    </source>
</reference>
<evidence type="ECO:0000313" key="3">
    <source>
        <dbReference type="EMBL" id="EEN42991.1"/>
    </source>
</evidence>
<dbReference type="InParanoid" id="C3ZWS2"/>
<feature type="compositionally biased region" description="Gly residues" evidence="1">
    <location>
        <begin position="81"/>
        <end position="91"/>
    </location>
</feature>
<name>C3ZWS2_BRAFL</name>
<protein>
    <submittedName>
        <fullName evidence="3">Uncharacterized protein</fullName>
    </submittedName>
</protein>
<gene>
    <name evidence="3" type="ORF">BRAFLDRAFT_102101</name>
</gene>
<accession>C3ZWS2</accession>